<proteinExistence type="predicted"/>
<evidence type="ECO:0000313" key="3">
    <source>
        <dbReference type="Proteomes" id="UP000274786"/>
    </source>
</evidence>
<evidence type="ECO:0000313" key="2">
    <source>
        <dbReference type="EMBL" id="RLK53259.1"/>
    </source>
</evidence>
<feature type="compositionally biased region" description="Low complexity" evidence="1">
    <location>
        <begin position="18"/>
        <end position="32"/>
    </location>
</feature>
<sequence length="316" mass="34458">MSGLPDVDAPKRPRTCTSSAAQRPRAAGARRIPPSPCPGRRTGATAGPSTGAQLTGEPPRQVRRLVARFPQVVLSKGVQRRLMHAMQRTPHLKTPTPMAHTSGSSTRLMLSALHYIQCCPARMAATCTGLLLSASAIAAPVTLVFPLPDGHHLSISASDKHVHAQRMSGRRRAISVDADLRRVLMQADTVFPINRSAFMLEGGPGVTLFVRTSSNSARPMAYCGSGREDQVLLIELRANRLALLDRLLLDSCLRSIAVIADLGDWPQEAVEPMAHPWVARFQALDMDGPYPRCVRIAHQRLWVDDSCETPERPQPE</sequence>
<dbReference type="AlphaFoldDB" id="A0A498CEG5"/>
<protein>
    <submittedName>
        <fullName evidence="2">Uncharacterized protein</fullName>
    </submittedName>
</protein>
<name>A0A498CEG5_9GAMM</name>
<evidence type="ECO:0000256" key="1">
    <source>
        <dbReference type="SAM" id="MobiDB-lite"/>
    </source>
</evidence>
<comment type="caution">
    <text evidence="2">The sequence shown here is derived from an EMBL/GenBank/DDBJ whole genome shotgun (WGS) entry which is preliminary data.</text>
</comment>
<organism evidence="2 3">
    <name type="scientific">Stenotrophomonas rhizophila</name>
    <dbReference type="NCBI Taxonomy" id="216778"/>
    <lineage>
        <taxon>Bacteria</taxon>
        <taxon>Pseudomonadati</taxon>
        <taxon>Pseudomonadota</taxon>
        <taxon>Gammaproteobacteria</taxon>
        <taxon>Lysobacterales</taxon>
        <taxon>Lysobacteraceae</taxon>
        <taxon>Stenotrophomonas</taxon>
    </lineage>
</organism>
<dbReference type="EMBL" id="RCDC01000005">
    <property type="protein sequence ID" value="RLK53259.1"/>
    <property type="molecule type" value="Genomic_DNA"/>
</dbReference>
<dbReference type="Proteomes" id="UP000274786">
    <property type="component" value="Unassembled WGS sequence"/>
</dbReference>
<gene>
    <name evidence="2" type="ORF">BCL79_2557</name>
</gene>
<feature type="region of interest" description="Disordered" evidence="1">
    <location>
        <begin position="1"/>
        <end position="61"/>
    </location>
</feature>
<accession>A0A498CEG5</accession>
<reference evidence="2 3" key="1">
    <citation type="submission" date="2018-10" db="EMBL/GenBank/DDBJ databases">
        <title>Comparative analysis of microorganisms from saline springs in Andes Mountain Range, Colombia.</title>
        <authorList>
            <person name="Rubin E."/>
        </authorList>
    </citation>
    <scope>NUCLEOTIDE SEQUENCE [LARGE SCALE GENOMIC DNA]</scope>
    <source>
        <strain evidence="2 3">USBA GBX 843</strain>
    </source>
</reference>